<feature type="transmembrane region" description="Helical" evidence="1">
    <location>
        <begin position="7"/>
        <end position="26"/>
    </location>
</feature>
<name>N9QEL7_9GAMM</name>
<keyword evidence="3" id="KW-1185">Reference proteome</keyword>
<gene>
    <name evidence="2" type="ORF">F892_00025</name>
</gene>
<accession>N9QEL7</accession>
<reference evidence="2 3" key="1">
    <citation type="submission" date="2013-02" db="EMBL/GenBank/DDBJ databases">
        <title>The Genome Sequence of Acinetobacter sp. NIPH 2168.</title>
        <authorList>
            <consortium name="The Broad Institute Genome Sequencing Platform"/>
            <consortium name="The Broad Institute Genome Sequencing Center for Infectious Disease"/>
            <person name="Cerqueira G."/>
            <person name="Feldgarden M."/>
            <person name="Courvalin P."/>
            <person name="Perichon B."/>
            <person name="Grillot-Courvalin C."/>
            <person name="Clermont D."/>
            <person name="Rocha E."/>
            <person name="Yoon E.-J."/>
            <person name="Nemec A."/>
            <person name="Walker B."/>
            <person name="Young S.K."/>
            <person name="Zeng Q."/>
            <person name="Gargeya S."/>
            <person name="Fitzgerald M."/>
            <person name="Haas B."/>
            <person name="Abouelleil A."/>
            <person name="Alvarado L."/>
            <person name="Arachchi H.M."/>
            <person name="Berlin A.M."/>
            <person name="Chapman S.B."/>
            <person name="Dewar J."/>
            <person name="Goldberg J."/>
            <person name="Griggs A."/>
            <person name="Gujja S."/>
            <person name="Hansen M."/>
            <person name="Howarth C."/>
            <person name="Imamovic A."/>
            <person name="Larimer J."/>
            <person name="McCowan C."/>
            <person name="Murphy C."/>
            <person name="Neiman D."/>
            <person name="Pearson M."/>
            <person name="Priest M."/>
            <person name="Roberts A."/>
            <person name="Saif S."/>
            <person name="Shea T."/>
            <person name="Sisk P."/>
            <person name="Sykes S."/>
            <person name="Wortman J."/>
            <person name="Nusbaum C."/>
            <person name="Birren B."/>
        </authorList>
    </citation>
    <scope>NUCLEOTIDE SEQUENCE [LARGE SCALE GENOMIC DNA]</scope>
    <source>
        <strain evidence="2 3">NIPH 2168</strain>
    </source>
</reference>
<evidence type="ECO:0000256" key="1">
    <source>
        <dbReference type="SAM" id="Phobius"/>
    </source>
</evidence>
<sequence length="94" mass="10587">MIKNINTILIAVVIVIILIFKLYFYLVPAKNTTVLLSKDYCSIAKLVDQENDKCLIKGELRNDFFTSNYLFKASNGTEIVLNDAAVSGFIHGER</sequence>
<proteinExistence type="predicted"/>
<keyword evidence="1" id="KW-0812">Transmembrane</keyword>
<evidence type="ECO:0000313" key="2">
    <source>
        <dbReference type="EMBL" id="ENX24875.1"/>
    </source>
</evidence>
<keyword evidence="1" id="KW-1133">Transmembrane helix</keyword>
<keyword evidence="1" id="KW-0472">Membrane</keyword>
<dbReference type="Proteomes" id="UP000013173">
    <property type="component" value="Unassembled WGS sequence"/>
</dbReference>
<dbReference type="GeneID" id="303685469"/>
<dbReference type="RefSeq" id="WP_005254888.1">
    <property type="nucleotide sequence ID" value="NZ_BMDR01000015.1"/>
</dbReference>
<dbReference type="AlphaFoldDB" id="N9QEL7"/>
<organism evidence="2 3">
    <name type="scientific">Acinetobacter vivianii</name>
    <dbReference type="NCBI Taxonomy" id="1776742"/>
    <lineage>
        <taxon>Bacteria</taxon>
        <taxon>Pseudomonadati</taxon>
        <taxon>Pseudomonadota</taxon>
        <taxon>Gammaproteobacteria</taxon>
        <taxon>Moraxellales</taxon>
        <taxon>Moraxellaceae</taxon>
        <taxon>Acinetobacter</taxon>
    </lineage>
</organism>
<comment type="caution">
    <text evidence="2">The sequence shown here is derived from an EMBL/GenBank/DDBJ whole genome shotgun (WGS) entry which is preliminary data.</text>
</comment>
<dbReference type="HOGENOM" id="CLU_2379696_0_0_6"/>
<evidence type="ECO:0000313" key="3">
    <source>
        <dbReference type="Proteomes" id="UP000013173"/>
    </source>
</evidence>
<dbReference type="EMBL" id="APRW01000001">
    <property type="protein sequence ID" value="ENX24875.1"/>
    <property type="molecule type" value="Genomic_DNA"/>
</dbReference>
<protein>
    <submittedName>
        <fullName evidence="2">Uncharacterized protein</fullName>
    </submittedName>
</protein>